<dbReference type="InterPro" id="IPR027417">
    <property type="entry name" value="P-loop_NTPase"/>
</dbReference>
<dbReference type="InterPro" id="IPR049614">
    <property type="entry name" value="HrpB_DEXH"/>
</dbReference>
<dbReference type="PROSITE" id="PS51194">
    <property type="entry name" value="HELICASE_CTER"/>
    <property type="match status" value="1"/>
</dbReference>
<dbReference type="InterPro" id="IPR014001">
    <property type="entry name" value="Helicase_ATP-bd"/>
</dbReference>
<dbReference type="STRING" id="146817.SAMN04488502_104195"/>
<evidence type="ECO:0000313" key="7">
    <source>
        <dbReference type="EMBL" id="SDM41973.1"/>
    </source>
</evidence>
<dbReference type="InterPro" id="IPR011545">
    <property type="entry name" value="DEAD/DEAH_box_helicase_dom"/>
</dbReference>
<gene>
    <name evidence="7" type="ORF">SAMN04488502_104195</name>
</gene>
<dbReference type="Gene3D" id="1.20.120.1080">
    <property type="match status" value="1"/>
</dbReference>
<dbReference type="Pfam" id="PF00270">
    <property type="entry name" value="DEAD"/>
    <property type="match status" value="1"/>
</dbReference>
<evidence type="ECO:0000256" key="3">
    <source>
        <dbReference type="ARBA" id="ARBA00022806"/>
    </source>
</evidence>
<dbReference type="InterPro" id="IPR010225">
    <property type="entry name" value="HrpB"/>
</dbReference>
<dbReference type="CDD" id="cd17990">
    <property type="entry name" value="DEXHc_HrpB"/>
    <property type="match status" value="1"/>
</dbReference>
<dbReference type="GO" id="GO:0004386">
    <property type="term" value="F:helicase activity"/>
    <property type="evidence" value="ECO:0007669"/>
    <property type="project" value="UniProtKB-KW"/>
</dbReference>
<dbReference type="Proteomes" id="UP000214880">
    <property type="component" value="Unassembled WGS sequence"/>
</dbReference>
<evidence type="ECO:0000259" key="5">
    <source>
        <dbReference type="PROSITE" id="PS51192"/>
    </source>
</evidence>
<keyword evidence="2" id="KW-0378">Hydrolase</keyword>
<dbReference type="RefSeq" id="WP_092072440.1">
    <property type="nucleotide sequence ID" value="NZ_FNHB01000004.1"/>
</dbReference>
<dbReference type="EMBL" id="FNHB01000004">
    <property type="protein sequence ID" value="SDM41973.1"/>
    <property type="molecule type" value="Genomic_DNA"/>
</dbReference>
<dbReference type="GO" id="GO:0016787">
    <property type="term" value="F:hydrolase activity"/>
    <property type="evidence" value="ECO:0007669"/>
    <property type="project" value="UniProtKB-KW"/>
</dbReference>
<dbReference type="PROSITE" id="PS51192">
    <property type="entry name" value="HELICASE_ATP_BIND_1"/>
    <property type="match status" value="1"/>
</dbReference>
<dbReference type="Pfam" id="PF08482">
    <property type="entry name" value="HrpB_C"/>
    <property type="match status" value="1"/>
</dbReference>
<dbReference type="GO" id="GO:0003676">
    <property type="term" value="F:nucleic acid binding"/>
    <property type="evidence" value="ECO:0007669"/>
    <property type="project" value="InterPro"/>
</dbReference>
<dbReference type="AlphaFoldDB" id="A0A1G9T2L2"/>
<evidence type="ECO:0000256" key="4">
    <source>
        <dbReference type="ARBA" id="ARBA00022840"/>
    </source>
</evidence>
<dbReference type="PANTHER" id="PTHR43519:SF1">
    <property type="entry name" value="ATP-DEPENDENT RNA HELICASE HRPB"/>
    <property type="match status" value="1"/>
</dbReference>
<feature type="domain" description="Helicase C-terminal" evidence="6">
    <location>
        <begin position="200"/>
        <end position="370"/>
    </location>
</feature>
<proteinExistence type="predicted"/>
<dbReference type="SUPFAM" id="SSF52540">
    <property type="entry name" value="P-loop containing nucleoside triphosphate hydrolases"/>
    <property type="match status" value="1"/>
</dbReference>
<dbReference type="OrthoDB" id="9808833at2"/>
<organism evidence="7 8">
    <name type="scientific">Dendrosporobacter quercicolus</name>
    <dbReference type="NCBI Taxonomy" id="146817"/>
    <lineage>
        <taxon>Bacteria</taxon>
        <taxon>Bacillati</taxon>
        <taxon>Bacillota</taxon>
        <taxon>Negativicutes</taxon>
        <taxon>Selenomonadales</taxon>
        <taxon>Sporomusaceae</taxon>
        <taxon>Dendrosporobacter</taxon>
    </lineage>
</organism>
<dbReference type="InterPro" id="IPR013689">
    <property type="entry name" value="RNA_helicase_ATP-dep_HrpB_C"/>
</dbReference>
<evidence type="ECO:0000256" key="2">
    <source>
        <dbReference type="ARBA" id="ARBA00022801"/>
    </source>
</evidence>
<dbReference type="Pfam" id="PF00271">
    <property type="entry name" value="Helicase_C"/>
    <property type="match status" value="1"/>
</dbReference>
<sequence>MVCLPIKTVLADLKARLNANANVVLIAPPGAGKTTQVPLALLGEAWLAGRRILMLEPRRIAAKAAARYMAKLLGEATGQTVGYRVRLDSCTGRDTKIEVVTEGVLTRMIQTDPALEDVGLIIFDEFHERSLQADLGLALCLQAQTFLRQDLKLLVMSATMDAEPVAAMLNNAPVMVSEGRSYSVQSFHNAVPPDTNIEAAVTKTILKALELSTGDILVFLPGIGEIRRTIKHLKQYKLAEYVKVLPLHGGLPPAEQDAALLPARRGCRKIVLATAIAETSLTVEGVEVVIDSGLMRVPRFAPRTGMTHLATVPVSLAAAKQRQGRAGRLGPGLCFKLWSKQEEAGFSPNSRPEIYDADLTSLALELAAWGVADPAGLSWLDCPPRAAFSQARELLSRLGALDPDGIITVHGRAMASLSCQPRLAHMMLKAVPLGLGPMACEIAALLSEQGLLRRAAPGQDADLRLRLEVIRNCLSNNTSKELASTVYRPIRKEIAYWKRSLNITGQGSASDIESCGLLLALAYPDRIAQSRGDGRFLLQNGRGARLAANQLLAAERYIVAVELDDKGAESHIYLAIAVSLESILQCFSSQIYQETAVLWDRSSQSVRSRSNWRLGAITLKEAVTRPSADALLTALLAGIATEGLGILPWTKAARQFQARVNFLHYLDCTKWPDLSDSVLLKDLNGWLAPFLRGITSREELKSIHLFAIFEAMFTWQDRQELEELAPACILAPSGRRILLDYSDPAKPVLAARLQELFGLTETPRIAGGKVPLTLQLLSPACRPVQVTTDLASFWRQAYYAVKRDLAGRYPKHYWPDDPLQAMTAKPVKQRS</sequence>
<keyword evidence="4" id="KW-0067">ATP-binding</keyword>
<dbReference type="NCBIfam" id="TIGR01970">
    <property type="entry name" value="DEAH_box_HrpB"/>
    <property type="match status" value="1"/>
</dbReference>
<dbReference type="SMART" id="SM00847">
    <property type="entry name" value="HA2"/>
    <property type="match status" value="1"/>
</dbReference>
<dbReference type="SMART" id="SM00487">
    <property type="entry name" value="DEXDc"/>
    <property type="match status" value="1"/>
</dbReference>
<dbReference type="SMART" id="SM00490">
    <property type="entry name" value="HELICc"/>
    <property type="match status" value="1"/>
</dbReference>
<evidence type="ECO:0000256" key="1">
    <source>
        <dbReference type="ARBA" id="ARBA00022741"/>
    </source>
</evidence>
<dbReference type="PIRSF" id="PIRSF005496">
    <property type="entry name" value="ATP_hel_hrpB"/>
    <property type="match status" value="1"/>
</dbReference>
<keyword evidence="1" id="KW-0547">Nucleotide-binding</keyword>
<accession>A0A1G9T2L2</accession>
<evidence type="ECO:0000313" key="8">
    <source>
        <dbReference type="Proteomes" id="UP000214880"/>
    </source>
</evidence>
<dbReference type="FunFam" id="3.40.50.300:FF:002125">
    <property type="entry name" value="ATP-dependent helicase HrpB"/>
    <property type="match status" value="1"/>
</dbReference>
<evidence type="ECO:0000259" key="6">
    <source>
        <dbReference type="PROSITE" id="PS51194"/>
    </source>
</evidence>
<dbReference type="CDD" id="cd18791">
    <property type="entry name" value="SF2_C_RHA"/>
    <property type="match status" value="1"/>
</dbReference>
<dbReference type="InterPro" id="IPR001650">
    <property type="entry name" value="Helicase_C-like"/>
</dbReference>
<reference evidence="7 8" key="1">
    <citation type="submission" date="2016-10" db="EMBL/GenBank/DDBJ databases">
        <authorList>
            <person name="de Groot N.N."/>
        </authorList>
    </citation>
    <scope>NUCLEOTIDE SEQUENCE [LARGE SCALE GENOMIC DNA]</scope>
    <source>
        <strain evidence="7 8">DSM 1736</strain>
    </source>
</reference>
<keyword evidence="8" id="KW-1185">Reference proteome</keyword>
<protein>
    <submittedName>
        <fullName evidence="7">ATP-dependent helicase HrpB</fullName>
    </submittedName>
</protein>
<feature type="domain" description="Helicase ATP-binding" evidence="5">
    <location>
        <begin position="14"/>
        <end position="178"/>
    </location>
</feature>
<keyword evidence="3 7" id="KW-0347">Helicase</keyword>
<dbReference type="GO" id="GO:0005524">
    <property type="term" value="F:ATP binding"/>
    <property type="evidence" value="ECO:0007669"/>
    <property type="project" value="UniProtKB-KW"/>
</dbReference>
<dbReference type="Gene3D" id="3.40.50.300">
    <property type="entry name" value="P-loop containing nucleotide triphosphate hydrolases"/>
    <property type="match status" value="2"/>
</dbReference>
<dbReference type="PANTHER" id="PTHR43519">
    <property type="entry name" value="ATP-DEPENDENT RNA HELICASE HRPB"/>
    <property type="match status" value="1"/>
</dbReference>
<name>A0A1G9T2L2_9FIRM</name>
<dbReference type="InterPro" id="IPR007502">
    <property type="entry name" value="Helicase-assoc_dom"/>
</dbReference>